<keyword evidence="3 9" id="KW-0812">Transmembrane</keyword>
<comment type="subcellular location">
    <subcellularLocation>
        <location evidence="1">Membrane</location>
        <topology evidence="1">Multi-pass membrane protein</topology>
    </subcellularLocation>
</comment>
<dbReference type="RefSeq" id="XP_036357845.1">
    <property type="nucleotide sequence ID" value="XM_036501952.1"/>
</dbReference>
<dbReference type="Gene3D" id="1.20.1070.10">
    <property type="entry name" value="Rhodopsin 7-helix transmembrane proteins"/>
    <property type="match status" value="1"/>
</dbReference>
<dbReference type="PRINTS" id="PR01012">
    <property type="entry name" value="NRPEPTIDEYR"/>
</dbReference>
<sequence>MEIMAATELSTKLPKTDQEYLLTLETDVNGTFNTTYDNGILYEVPTGLVVILAMLYGAISILAVLGNGLVILVIVKNKRMQTVTNLFISNLAVADVITGMFAIPFQFQAALLQQWIFAHFLCSLAPFVLTMSVSVSVLTLTVIAVDRYFAVLHPLKQRFTKRTAVILVTAIWIICSTSSLPEALFRKVIPIYPKPLVFCTTDWPTHPPNFAKAYHLYLLFAQYLLPLVIISFAYLRIGCHIWMLENPGIAVNNQNDIRSRNKRKVVKMLLVVVCLFVICWMPLQTYNLLSEIWRPINDYKYINIIWFCFNWLAMSNSCYNPFIYGLLNEKFKREFLQLCKVCWRRRTKRDMMTLEYLDSVQHTGKFSIAANGNRSRLLHERSCQTRYTSVETDYTEQSMV</sequence>
<evidence type="ECO:0000256" key="7">
    <source>
        <dbReference type="ARBA" id="ARBA00023170"/>
    </source>
</evidence>
<gene>
    <name evidence="13" type="primary">LOC115213353</name>
</gene>
<dbReference type="GO" id="GO:0005886">
    <property type="term" value="C:plasma membrane"/>
    <property type="evidence" value="ECO:0007669"/>
    <property type="project" value="TreeGrafter"/>
</dbReference>
<evidence type="ECO:0000259" key="11">
    <source>
        <dbReference type="PROSITE" id="PS50262"/>
    </source>
</evidence>
<feature type="transmembrane region" description="Helical" evidence="10">
    <location>
        <begin position="87"/>
        <end position="109"/>
    </location>
</feature>
<keyword evidence="12" id="KW-1185">Reference proteome</keyword>
<dbReference type="PANTHER" id="PTHR45695">
    <property type="entry name" value="LEUCOKININ RECEPTOR-RELATED"/>
    <property type="match status" value="1"/>
</dbReference>
<evidence type="ECO:0000256" key="9">
    <source>
        <dbReference type="RuleBase" id="RU000688"/>
    </source>
</evidence>
<dbReference type="SMART" id="SM01381">
    <property type="entry name" value="7TM_GPCR_Srsx"/>
    <property type="match status" value="1"/>
</dbReference>
<evidence type="ECO:0000256" key="8">
    <source>
        <dbReference type="ARBA" id="ARBA00023224"/>
    </source>
</evidence>
<keyword evidence="7 9" id="KW-0675">Receptor</keyword>
<feature type="transmembrane region" description="Helical" evidence="10">
    <location>
        <begin position="214"/>
        <end position="235"/>
    </location>
</feature>
<dbReference type="InterPro" id="IPR000611">
    <property type="entry name" value="NPY_rcpt"/>
</dbReference>
<reference evidence="13" key="1">
    <citation type="submission" date="2025-08" db="UniProtKB">
        <authorList>
            <consortium name="RefSeq"/>
        </authorList>
    </citation>
    <scope>IDENTIFICATION</scope>
</reference>
<evidence type="ECO:0000256" key="3">
    <source>
        <dbReference type="ARBA" id="ARBA00022692"/>
    </source>
</evidence>
<dbReference type="InterPro" id="IPR000276">
    <property type="entry name" value="GPCR_Rhodpsn"/>
</dbReference>
<feature type="domain" description="G-protein coupled receptors family 1 profile" evidence="11">
    <location>
        <begin position="66"/>
        <end position="324"/>
    </location>
</feature>
<comment type="similarity">
    <text evidence="2 9">Belongs to the G-protein coupled receptor 1 family.</text>
</comment>
<keyword evidence="6 10" id="KW-0472">Membrane</keyword>
<dbReference type="KEGG" id="osn:115213353"/>
<dbReference type="AlphaFoldDB" id="A0A7E6ESC1"/>
<protein>
    <submittedName>
        <fullName evidence="13">Probable G-protein coupled receptor 83 isoform X1</fullName>
    </submittedName>
</protein>
<feature type="transmembrane region" description="Helical" evidence="10">
    <location>
        <begin position="265"/>
        <end position="283"/>
    </location>
</feature>
<feature type="transmembrane region" description="Helical" evidence="10">
    <location>
        <begin position="48"/>
        <end position="75"/>
    </location>
</feature>
<dbReference type="SUPFAM" id="SSF81321">
    <property type="entry name" value="Family A G protein-coupled receptor-like"/>
    <property type="match status" value="1"/>
</dbReference>
<evidence type="ECO:0000256" key="10">
    <source>
        <dbReference type="SAM" id="Phobius"/>
    </source>
</evidence>
<dbReference type="PANTHER" id="PTHR45695:SF9">
    <property type="entry name" value="LEUCOKININ RECEPTOR"/>
    <property type="match status" value="1"/>
</dbReference>
<feature type="transmembrane region" description="Helical" evidence="10">
    <location>
        <begin position="303"/>
        <end position="327"/>
    </location>
</feature>
<dbReference type="GO" id="GO:0004983">
    <property type="term" value="F:neuropeptide Y receptor activity"/>
    <property type="evidence" value="ECO:0007669"/>
    <property type="project" value="InterPro"/>
</dbReference>
<evidence type="ECO:0000256" key="5">
    <source>
        <dbReference type="ARBA" id="ARBA00023040"/>
    </source>
</evidence>
<evidence type="ECO:0000256" key="1">
    <source>
        <dbReference type="ARBA" id="ARBA00004141"/>
    </source>
</evidence>
<dbReference type="InterPro" id="IPR017452">
    <property type="entry name" value="GPCR_Rhodpsn_7TM"/>
</dbReference>
<evidence type="ECO:0000256" key="2">
    <source>
        <dbReference type="ARBA" id="ARBA00010663"/>
    </source>
</evidence>
<evidence type="ECO:0000313" key="12">
    <source>
        <dbReference type="Proteomes" id="UP000515154"/>
    </source>
</evidence>
<feature type="transmembrane region" description="Helical" evidence="10">
    <location>
        <begin position="115"/>
        <end position="143"/>
    </location>
</feature>
<keyword evidence="5 9" id="KW-0297">G-protein coupled receptor</keyword>
<evidence type="ECO:0000256" key="6">
    <source>
        <dbReference type="ARBA" id="ARBA00023136"/>
    </source>
</evidence>
<keyword evidence="8 9" id="KW-0807">Transducer</keyword>
<dbReference type="PROSITE" id="PS50262">
    <property type="entry name" value="G_PROTEIN_RECEP_F1_2"/>
    <property type="match status" value="1"/>
</dbReference>
<evidence type="ECO:0000313" key="13">
    <source>
        <dbReference type="RefSeq" id="XP_036357845.1"/>
    </source>
</evidence>
<dbReference type="FunFam" id="1.20.1070.10:FF:000291">
    <property type="entry name" value="Predicted protein"/>
    <property type="match status" value="1"/>
</dbReference>
<dbReference type="Proteomes" id="UP000515154">
    <property type="component" value="Linkage group LG1"/>
</dbReference>
<keyword evidence="4 10" id="KW-1133">Transmembrane helix</keyword>
<dbReference type="PRINTS" id="PR00237">
    <property type="entry name" value="GPCRRHODOPSN"/>
</dbReference>
<dbReference type="PROSITE" id="PS00237">
    <property type="entry name" value="G_PROTEIN_RECEP_F1_1"/>
    <property type="match status" value="1"/>
</dbReference>
<name>A0A7E6ESC1_9MOLL</name>
<accession>A0A7E6ESC1</accession>
<feature type="transmembrane region" description="Helical" evidence="10">
    <location>
        <begin position="164"/>
        <end position="185"/>
    </location>
</feature>
<dbReference type="Pfam" id="PF00001">
    <property type="entry name" value="7tm_1"/>
    <property type="match status" value="1"/>
</dbReference>
<evidence type="ECO:0000256" key="4">
    <source>
        <dbReference type="ARBA" id="ARBA00022989"/>
    </source>
</evidence>
<proteinExistence type="inferred from homology"/>
<organism evidence="12 13">
    <name type="scientific">Octopus sinensis</name>
    <name type="common">East Asian common octopus</name>
    <dbReference type="NCBI Taxonomy" id="2607531"/>
    <lineage>
        <taxon>Eukaryota</taxon>
        <taxon>Metazoa</taxon>
        <taxon>Spiralia</taxon>
        <taxon>Lophotrochozoa</taxon>
        <taxon>Mollusca</taxon>
        <taxon>Cephalopoda</taxon>
        <taxon>Coleoidea</taxon>
        <taxon>Octopodiformes</taxon>
        <taxon>Octopoda</taxon>
        <taxon>Incirrata</taxon>
        <taxon>Octopodidae</taxon>
        <taxon>Octopus</taxon>
    </lineage>
</organism>